<feature type="transmembrane region" description="Helical" evidence="9">
    <location>
        <begin position="100"/>
        <end position="119"/>
    </location>
</feature>
<dbReference type="GO" id="GO:0006865">
    <property type="term" value="P:amino acid transport"/>
    <property type="evidence" value="ECO:0007669"/>
    <property type="project" value="TreeGrafter"/>
</dbReference>
<dbReference type="GO" id="GO:0043190">
    <property type="term" value="C:ATP-binding cassette (ABC) transporter complex"/>
    <property type="evidence" value="ECO:0007669"/>
    <property type="project" value="InterPro"/>
</dbReference>
<dbReference type="Gene3D" id="1.10.3720.10">
    <property type="entry name" value="MetI-like"/>
    <property type="match status" value="1"/>
</dbReference>
<dbReference type="AlphaFoldDB" id="A0A255XVY3"/>
<accession>A0A255XVY3</accession>
<evidence type="ECO:0000256" key="6">
    <source>
        <dbReference type="ARBA" id="ARBA00022692"/>
    </source>
</evidence>
<keyword evidence="5" id="KW-0997">Cell inner membrane</keyword>
<dbReference type="PROSITE" id="PS50928">
    <property type="entry name" value="ABC_TM1"/>
    <property type="match status" value="1"/>
</dbReference>
<dbReference type="NCBIfam" id="TIGR01726">
    <property type="entry name" value="HEQRo_perm_3TM"/>
    <property type="match status" value="1"/>
</dbReference>
<dbReference type="PANTHER" id="PTHR30614">
    <property type="entry name" value="MEMBRANE COMPONENT OF AMINO ACID ABC TRANSPORTER"/>
    <property type="match status" value="1"/>
</dbReference>
<dbReference type="InterPro" id="IPR010065">
    <property type="entry name" value="AA_ABC_transptr_permease_3TM"/>
</dbReference>
<feature type="transmembrane region" description="Helical" evidence="9">
    <location>
        <begin position="58"/>
        <end position="80"/>
    </location>
</feature>
<keyword evidence="4" id="KW-1003">Cell membrane</keyword>
<dbReference type="InterPro" id="IPR000515">
    <property type="entry name" value="MetI-like"/>
</dbReference>
<keyword evidence="12" id="KW-1185">Reference proteome</keyword>
<comment type="subcellular location">
    <subcellularLocation>
        <location evidence="1">Cell inner membrane</location>
        <topology evidence="1">Multi-pass membrane protein</topology>
    </subcellularLocation>
    <subcellularLocation>
        <location evidence="9">Cell membrane</location>
        <topology evidence="9">Multi-pass membrane protein</topology>
    </subcellularLocation>
</comment>
<reference evidence="11 12" key="1">
    <citation type="submission" date="2017-07" db="EMBL/GenBank/DDBJ databases">
        <title>Elstera cyanobacteriorum sp. nov., a novel bacterium isolated from cyanobacterial aggregates in a eutrophic lake.</title>
        <authorList>
            <person name="Cai H."/>
        </authorList>
    </citation>
    <scope>NUCLEOTIDE SEQUENCE [LARGE SCALE GENOMIC DNA]</scope>
    <source>
        <strain evidence="11 12">TH019</strain>
    </source>
</reference>
<evidence type="ECO:0000256" key="1">
    <source>
        <dbReference type="ARBA" id="ARBA00004429"/>
    </source>
</evidence>
<evidence type="ECO:0000256" key="2">
    <source>
        <dbReference type="ARBA" id="ARBA00010072"/>
    </source>
</evidence>
<dbReference type="InterPro" id="IPR043429">
    <property type="entry name" value="ArtM/GltK/GlnP/TcyL/YhdX-like"/>
</dbReference>
<dbReference type="OrthoDB" id="9814550at2"/>
<evidence type="ECO:0000313" key="12">
    <source>
        <dbReference type="Proteomes" id="UP000216361"/>
    </source>
</evidence>
<dbReference type="CDD" id="cd06261">
    <property type="entry name" value="TM_PBP2"/>
    <property type="match status" value="1"/>
</dbReference>
<dbReference type="Pfam" id="PF00528">
    <property type="entry name" value="BPD_transp_1"/>
    <property type="match status" value="1"/>
</dbReference>
<dbReference type="PANTHER" id="PTHR30614:SF10">
    <property type="entry name" value="ARGININE ABC TRANSPORTER PERMEASE PROTEIN ARTM"/>
    <property type="match status" value="1"/>
</dbReference>
<comment type="similarity">
    <text evidence="2">Belongs to the binding-protein-dependent transport system permease family. HisMQ subfamily.</text>
</comment>
<keyword evidence="6 9" id="KW-0812">Transmembrane</keyword>
<evidence type="ECO:0000259" key="10">
    <source>
        <dbReference type="PROSITE" id="PS50928"/>
    </source>
</evidence>
<evidence type="ECO:0000256" key="7">
    <source>
        <dbReference type="ARBA" id="ARBA00022989"/>
    </source>
</evidence>
<evidence type="ECO:0000256" key="9">
    <source>
        <dbReference type="RuleBase" id="RU363032"/>
    </source>
</evidence>
<dbReference type="InterPro" id="IPR035906">
    <property type="entry name" value="MetI-like_sf"/>
</dbReference>
<organism evidence="11 12">
    <name type="scientific">Elstera cyanobacteriorum</name>
    <dbReference type="NCBI Taxonomy" id="2022747"/>
    <lineage>
        <taxon>Bacteria</taxon>
        <taxon>Pseudomonadati</taxon>
        <taxon>Pseudomonadota</taxon>
        <taxon>Alphaproteobacteria</taxon>
        <taxon>Rhodospirillales</taxon>
        <taxon>Rhodospirillaceae</taxon>
        <taxon>Elstera</taxon>
    </lineage>
</organism>
<dbReference type="EMBL" id="NOXS01000024">
    <property type="protein sequence ID" value="OYQ21138.1"/>
    <property type="molecule type" value="Genomic_DNA"/>
</dbReference>
<feature type="domain" description="ABC transmembrane type-1" evidence="10">
    <location>
        <begin position="22"/>
        <end position="227"/>
    </location>
</feature>
<proteinExistence type="inferred from homology"/>
<evidence type="ECO:0000256" key="8">
    <source>
        <dbReference type="ARBA" id="ARBA00023136"/>
    </source>
</evidence>
<evidence type="ECO:0000256" key="5">
    <source>
        <dbReference type="ARBA" id="ARBA00022519"/>
    </source>
</evidence>
<dbReference type="Proteomes" id="UP000216361">
    <property type="component" value="Unassembled WGS sequence"/>
</dbReference>
<comment type="caution">
    <text evidence="11">The sequence shown here is derived from an EMBL/GenBank/DDBJ whole genome shotgun (WGS) entry which is preliminary data.</text>
</comment>
<feature type="transmembrane region" description="Helical" evidence="9">
    <location>
        <begin position="180"/>
        <end position="201"/>
    </location>
</feature>
<keyword evidence="7 9" id="KW-1133">Transmembrane helix</keyword>
<evidence type="ECO:0000313" key="11">
    <source>
        <dbReference type="EMBL" id="OYQ21138.1"/>
    </source>
</evidence>
<feature type="transmembrane region" description="Helical" evidence="9">
    <location>
        <begin position="207"/>
        <end position="227"/>
    </location>
</feature>
<keyword evidence="3 9" id="KW-0813">Transport</keyword>
<evidence type="ECO:0000256" key="4">
    <source>
        <dbReference type="ARBA" id="ARBA00022475"/>
    </source>
</evidence>
<dbReference type="RefSeq" id="WP_094407462.1">
    <property type="nucleotide sequence ID" value="NZ_BMJZ01000012.1"/>
</dbReference>
<feature type="transmembrane region" description="Helical" evidence="9">
    <location>
        <begin position="22"/>
        <end position="46"/>
    </location>
</feature>
<evidence type="ECO:0000256" key="3">
    <source>
        <dbReference type="ARBA" id="ARBA00022448"/>
    </source>
</evidence>
<sequence length="243" mass="26942">MELLTSLFELAQTYWPQFLRGLWLTVQLTVLSCLLGFVFAIPLALARLSRHWLISGMATVYSVCFRGSPLLVQLFLIYYGLPSALLQLYGGDVPAMRASIFWPLLDSPFSLALIAFTLNTGAYMAEPIRGGILAVPNGEREAALACGMSRALLIRRILLPRGLRIAIPALSNETILTMKATSLVSLVTMLDLMGAAGRAFTQTYDSSVYLVLVPFYLVLIWAVARIFGGLEKRYNRYLVRRAV</sequence>
<dbReference type="GO" id="GO:0022857">
    <property type="term" value="F:transmembrane transporter activity"/>
    <property type="evidence" value="ECO:0007669"/>
    <property type="project" value="InterPro"/>
</dbReference>
<name>A0A255XVY3_9PROT</name>
<gene>
    <name evidence="11" type="ORF">CHR90_02805</name>
</gene>
<protein>
    <recommendedName>
        <fullName evidence="10">ABC transmembrane type-1 domain-containing protein</fullName>
    </recommendedName>
</protein>
<keyword evidence="8 9" id="KW-0472">Membrane</keyword>
<dbReference type="SUPFAM" id="SSF161098">
    <property type="entry name" value="MetI-like"/>
    <property type="match status" value="1"/>
</dbReference>